<dbReference type="Pfam" id="PF00005">
    <property type="entry name" value="ABC_tran"/>
    <property type="match status" value="1"/>
</dbReference>
<dbReference type="PROSITE" id="PS00211">
    <property type="entry name" value="ABC_TRANSPORTER_1"/>
    <property type="match status" value="1"/>
</dbReference>
<dbReference type="PANTHER" id="PTHR43297:SF2">
    <property type="entry name" value="DIPEPTIDE TRANSPORT ATP-BINDING PROTEIN DPPD"/>
    <property type="match status" value="1"/>
</dbReference>
<keyword evidence="4" id="KW-1003">Cell membrane</keyword>
<organism evidence="10 11">
    <name type="scientific">Kribbella voronezhensis</name>
    <dbReference type="NCBI Taxonomy" id="2512212"/>
    <lineage>
        <taxon>Bacteria</taxon>
        <taxon>Bacillati</taxon>
        <taxon>Actinomycetota</taxon>
        <taxon>Actinomycetes</taxon>
        <taxon>Propionibacteriales</taxon>
        <taxon>Kribbellaceae</taxon>
        <taxon>Kribbella</taxon>
    </lineage>
</organism>
<sequence>MTTPANEEGRKAVQDRKVGQDTMVGTVPSDGEVARDARNPSIATRERRSTALTPSGETPYLVVEDLTVKFPTADGVVSAVNGLSYAVPLGRTLAIVGESGSGKSVSSMAVMGLHDRKRTRITGSIRLGGDEIVGLPESELMKIRGDAVAMVFQDPQSSLHPLYTVGNQISEAYRVHHKVSKDVAKKRALEMLDLVGIPNPIRRFKQYPHEFSGGMRQRAMIAMGLVNDPKLVIADEPTTALDVTVQAQILDLLNNLQKEFGSAIVLITHDLGVVAEMADDVLVMYAGRCVEYGTAEDVLARPRMPYTWGLLESIPTVSAASERLRPIKGLPPSLLALPSGCSFNPRCPYKDRVKGERCITDLPELLPVDGAGAHTSRCHLHDKASIYEAEVAPRLG</sequence>
<dbReference type="GO" id="GO:0005886">
    <property type="term" value="C:plasma membrane"/>
    <property type="evidence" value="ECO:0007669"/>
    <property type="project" value="UniProtKB-SubCell"/>
</dbReference>
<dbReference type="Gene3D" id="3.40.50.300">
    <property type="entry name" value="P-loop containing nucleotide triphosphate hydrolases"/>
    <property type="match status" value="1"/>
</dbReference>
<evidence type="ECO:0000256" key="1">
    <source>
        <dbReference type="ARBA" id="ARBA00004202"/>
    </source>
</evidence>
<evidence type="ECO:0000256" key="8">
    <source>
        <dbReference type="SAM" id="MobiDB-lite"/>
    </source>
</evidence>
<dbReference type="InterPro" id="IPR003439">
    <property type="entry name" value="ABC_transporter-like_ATP-bd"/>
</dbReference>
<feature type="domain" description="ABC transporter" evidence="9">
    <location>
        <begin position="61"/>
        <end position="311"/>
    </location>
</feature>
<evidence type="ECO:0000256" key="4">
    <source>
        <dbReference type="ARBA" id="ARBA00022475"/>
    </source>
</evidence>
<dbReference type="InterPro" id="IPR013563">
    <property type="entry name" value="Oligopep_ABC_C"/>
</dbReference>
<evidence type="ECO:0000256" key="6">
    <source>
        <dbReference type="ARBA" id="ARBA00022840"/>
    </source>
</evidence>
<dbReference type="SMART" id="SM00382">
    <property type="entry name" value="AAA"/>
    <property type="match status" value="1"/>
</dbReference>
<gene>
    <name evidence="10" type="ORF">EV138_0661</name>
</gene>
<evidence type="ECO:0000313" key="11">
    <source>
        <dbReference type="Proteomes" id="UP000295151"/>
    </source>
</evidence>
<evidence type="ECO:0000256" key="3">
    <source>
        <dbReference type="ARBA" id="ARBA00022448"/>
    </source>
</evidence>
<keyword evidence="11" id="KW-1185">Reference proteome</keyword>
<dbReference type="NCBIfam" id="TIGR01727">
    <property type="entry name" value="oligo_HPY"/>
    <property type="match status" value="1"/>
</dbReference>
<accession>A0A4V3FJQ1</accession>
<comment type="similarity">
    <text evidence="2">Belongs to the ABC transporter superfamily.</text>
</comment>
<dbReference type="GO" id="GO:0005524">
    <property type="term" value="F:ATP binding"/>
    <property type="evidence" value="ECO:0007669"/>
    <property type="project" value="UniProtKB-KW"/>
</dbReference>
<dbReference type="AlphaFoldDB" id="A0A4V3FJQ1"/>
<evidence type="ECO:0000259" key="9">
    <source>
        <dbReference type="PROSITE" id="PS50893"/>
    </source>
</evidence>
<comment type="caution">
    <text evidence="10">The sequence shown here is derived from an EMBL/GenBank/DDBJ whole genome shotgun (WGS) entry which is preliminary data.</text>
</comment>
<keyword evidence="5" id="KW-0547">Nucleotide-binding</keyword>
<dbReference type="Proteomes" id="UP000295151">
    <property type="component" value="Unassembled WGS sequence"/>
</dbReference>
<dbReference type="InterPro" id="IPR050388">
    <property type="entry name" value="ABC_Ni/Peptide_Import"/>
</dbReference>
<name>A0A4V3FJQ1_9ACTN</name>
<dbReference type="Pfam" id="PF08352">
    <property type="entry name" value="oligo_HPY"/>
    <property type="match status" value="1"/>
</dbReference>
<dbReference type="GO" id="GO:0016887">
    <property type="term" value="F:ATP hydrolysis activity"/>
    <property type="evidence" value="ECO:0007669"/>
    <property type="project" value="InterPro"/>
</dbReference>
<dbReference type="InterPro" id="IPR027417">
    <property type="entry name" value="P-loop_NTPase"/>
</dbReference>
<dbReference type="GO" id="GO:0015833">
    <property type="term" value="P:peptide transport"/>
    <property type="evidence" value="ECO:0007669"/>
    <property type="project" value="InterPro"/>
</dbReference>
<keyword evidence="7" id="KW-0472">Membrane</keyword>
<dbReference type="FunFam" id="3.40.50.300:FF:000016">
    <property type="entry name" value="Oligopeptide ABC transporter ATP-binding component"/>
    <property type="match status" value="1"/>
</dbReference>
<dbReference type="PROSITE" id="PS50893">
    <property type="entry name" value="ABC_TRANSPORTER_2"/>
    <property type="match status" value="1"/>
</dbReference>
<proteinExistence type="inferred from homology"/>
<reference evidence="10 11" key="1">
    <citation type="submission" date="2019-03" db="EMBL/GenBank/DDBJ databases">
        <title>Genomic Encyclopedia of Type Strains, Phase III (KMG-III): the genomes of soil and plant-associated and newly described type strains.</title>
        <authorList>
            <person name="Whitman W."/>
        </authorList>
    </citation>
    <scope>NUCLEOTIDE SEQUENCE [LARGE SCALE GENOMIC DNA]</scope>
    <source>
        <strain evidence="10 11">VKM Ac-2575</strain>
    </source>
</reference>
<dbReference type="SUPFAM" id="SSF52540">
    <property type="entry name" value="P-loop containing nucleoside triphosphate hydrolases"/>
    <property type="match status" value="1"/>
</dbReference>
<dbReference type="InterPro" id="IPR017871">
    <property type="entry name" value="ABC_transporter-like_CS"/>
</dbReference>
<comment type="subcellular location">
    <subcellularLocation>
        <location evidence="1">Cell membrane</location>
        <topology evidence="1">Peripheral membrane protein</topology>
    </subcellularLocation>
</comment>
<dbReference type="InterPro" id="IPR003593">
    <property type="entry name" value="AAA+_ATPase"/>
</dbReference>
<keyword evidence="6 10" id="KW-0067">ATP-binding</keyword>
<dbReference type="CDD" id="cd03257">
    <property type="entry name" value="ABC_NikE_OppD_transporters"/>
    <property type="match status" value="1"/>
</dbReference>
<protein>
    <submittedName>
        <fullName evidence="10">Peptide/nickel transport system ATP-binding protein</fullName>
    </submittedName>
</protein>
<evidence type="ECO:0000313" key="10">
    <source>
        <dbReference type="EMBL" id="TDU87143.1"/>
    </source>
</evidence>
<dbReference type="PANTHER" id="PTHR43297">
    <property type="entry name" value="OLIGOPEPTIDE TRANSPORT ATP-BINDING PROTEIN APPD"/>
    <property type="match status" value="1"/>
</dbReference>
<evidence type="ECO:0000256" key="5">
    <source>
        <dbReference type="ARBA" id="ARBA00022741"/>
    </source>
</evidence>
<evidence type="ECO:0000256" key="2">
    <source>
        <dbReference type="ARBA" id="ARBA00005417"/>
    </source>
</evidence>
<evidence type="ECO:0000256" key="7">
    <source>
        <dbReference type="ARBA" id="ARBA00023136"/>
    </source>
</evidence>
<feature type="region of interest" description="Disordered" evidence="8">
    <location>
        <begin position="1"/>
        <end position="56"/>
    </location>
</feature>
<feature type="compositionally biased region" description="Basic and acidic residues" evidence="8">
    <location>
        <begin position="32"/>
        <end position="49"/>
    </location>
</feature>
<keyword evidence="3" id="KW-0813">Transport</keyword>
<dbReference type="EMBL" id="SOCE01000001">
    <property type="protein sequence ID" value="TDU87143.1"/>
    <property type="molecule type" value="Genomic_DNA"/>
</dbReference>
<feature type="compositionally biased region" description="Basic and acidic residues" evidence="8">
    <location>
        <begin position="7"/>
        <end position="19"/>
    </location>
</feature>